<evidence type="ECO:0000259" key="7">
    <source>
        <dbReference type="Pfam" id="PF01747"/>
    </source>
</evidence>
<dbReference type="NCBIfam" id="NF004040">
    <property type="entry name" value="PRK05537.1"/>
    <property type="match status" value="1"/>
</dbReference>
<dbReference type="Gene3D" id="3.40.50.300">
    <property type="entry name" value="P-loop containing nucleotide triphosphate hydrolases"/>
    <property type="match status" value="1"/>
</dbReference>
<sequence length="534" mass="60836">MEIVLNKRQLCDVELLLNGGFYPLDGFMKENDYKSCLDNLTLENGTVWPIPIVLATDKSVNTNDVVILKDETGICIATMTVEDIYQPDLLEECRKALGSDDSNHPYHSIIMENVNKKYIGGKITKMQLPNHYDFIELRHTPEQTKEYFKKNNWNTVIGFQTRNPLHRSHFELTKFALKEVGEDAKLLLHPTVGVTQDCDIDYHTRVRCYKKLVEKYPENTTLLSLLPLSMRMAGPREAVLHAIVRKNYGCTHFIVGRDHAGPSYKKKDGSSFYGLYDAHELLLKYEKDIGIKIITSPSIVYVKELGEYRNENDVPYGMTVLNISGTQQRDMLSKQVEIPEWFSWTDIIDELRTEFKLLNNKGMCIYFVGLSGSGKSTMANVLIEKLRETETSRKITLLDADVVRLHLSKGLGFSKEDRSANVRRIGYVASEIVNNGGIVVCANIAPYEEDRLFNRKLISSKGKYIEVYMKTSLECCIRRDVKGLYKLALEGKLKNFTGVSDPFEEPLTSDICCDGDEDNVTINTNLEKIMDKVL</sequence>
<dbReference type="GO" id="GO:0005524">
    <property type="term" value="F:ATP binding"/>
    <property type="evidence" value="ECO:0007669"/>
    <property type="project" value="UniProtKB-KW"/>
</dbReference>
<dbReference type="InterPro" id="IPR050512">
    <property type="entry name" value="Sulf_AdTrans/APS_kinase"/>
</dbReference>
<keyword evidence="3" id="KW-0548">Nucleotidyltransferase</keyword>
<evidence type="ECO:0000256" key="5">
    <source>
        <dbReference type="ARBA" id="ARBA00022840"/>
    </source>
</evidence>
<dbReference type="InterPro" id="IPR014729">
    <property type="entry name" value="Rossmann-like_a/b/a_fold"/>
</dbReference>
<proteinExistence type="predicted"/>
<comment type="pathway">
    <text evidence="1">Sulfur metabolism.</text>
</comment>
<dbReference type="NCBIfam" id="TIGR00339">
    <property type="entry name" value="sopT"/>
    <property type="match status" value="1"/>
</dbReference>
<keyword evidence="2" id="KW-0808">Transferase</keyword>
<dbReference type="Pfam" id="PF01747">
    <property type="entry name" value="ATP-sulfurylase"/>
    <property type="match status" value="1"/>
</dbReference>
<dbReference type="InterPro" id="IPR024951">
    <property type="entry name" value="Sulfurylase_cat_dom"/>
</dbReference>
<dbReference type="GO" id="GO:0004020">
    <property type="term" value="F:adenylylsulfate kinase activity"/>
    <property type="evidence" value="ECO:0007669"/>
    <property type="project" value="InterPro"/>
</dbReference>
<dbReference type="PANTHER" id="PTHR42700:SF1">
    <property type="entry name" value="SULFATE ADENYLYLTRANSFERASE"/>
    <property type="match status" value="1"/>
</dbReference>
<dbReference type="Gene3D" id="3.40.50.620">
    <property type="entry name" value="HUPs"/>
    <property type="match status" value="1"/>
</dbReference>
<dbReference type="EMBL" id="MN740076">
    <property type="protein sequence ID" value="QHT86749.1"/>
    <property type="molecule type" value="Genomic_DNA"/>
</dbReference>
<dbReference type="NCBIfam" id="TIGR00455">
    <property type="entry name" value="apsK"/>
    <property type="match status" value="1"/>
</dbReference>
<dbReference type="InterPro" id="IPR059117">
    <property type="entry name" value="APS_kinase_dom"/>
</dbReference>
<dbReference type="PANTHER" id="PTHR42700">
    <property type="entry name" value="SULFATE ADENYLYLTRANSFERASE"/>
    <property type="match status" value="1"/>
</dbReference>
<reference evidence="9" key="1">
    <citation type="journal article" date="2020" name="Nature">
        <title>Giant virus diversity and host interactions through global metagenomics.</title>
        <authorList>
            <person name="Schulz F."/>
            <person name="Roux S."/>
            <person name="Paez-Espino D."/>
            <person name="Jungbluth S."/>
            <person name="Walsh D.A."/>
            <person name="Denef V.J."/>
            <person name="McMahon K.D."/>
            <person name="Konstantinidis K.T."/>
            <person name="Eloe-Fadrosh E.A."/>
            <person name="Kyrpides N.C."/>
            <person name="Woyke T."/>
        </authorList>
    </citation>
    <scope>NUCLEOTIDE SEQUENCE</scope>
    <source>
        <strain evidence="9">GVMAG-M-3300023184-18</strain>
    </source>
</reference>
<evidence type="ECO:0000256" key="1">
    <source>
        <dbReference type="ARBA" id="ARBA00004678"/>
    </source>
</evidence>
<dbReference type="Pfam" id="PF01583">
    <property type="entry name" value="APS_kinase"/>
    <property type="match status" value="1"/>
</dbReference>
<dbReference type="InterPro" id="IPR002650">
    <property type="entry name" value="Sulphate_adenylyltransferase"/>
</dbReference>
<dbReference type="GO" id="GO:0010134">
    <property type="term" value="P:sulfate assimilation via adenylyl sulfate reduction"/>
    <property type="evidence" value="ECO:0007669"/>
    <property type="project" value="TreeGrafter"/>
</dbReference>
<evidence type="ECO:0000259" key="8">
    <source>
        <dbReference type="Pfam" id="PF14306"/>
    </source>
</evidence>
<evidence type="ECO:0000256" key="4">
    <source>
        <dbReference type="ARBA" id="ARBA00022741"/>
    </source>
</evidence>
<dbReference type="InterPro" id="IPR027417">
    <property type="entry name" value="P-loop_NTPase"/>
</dbReference>
<evidence type="ECO:0000256" key="3">
    <source>
        <dbReference type="ARBA" id="ARBA00022695"/>
    </source>
</evidence>
<dbReference type="Gene3D" id="3.10.400.10">
    <property type="entry name" value="Sulfate adenylyltransferase"/>
    <property type="match status" value="1"/>
</dbReference>
<dbReference type="InterPro" id="IPR002891">
    <property type="entry name" value="APS"/>
</dbReference>
<evidence type="ECO:0000259" key="6">
    <source>
        <dbReference type="Pfam" id="PF01583"/>
    </source>
</evidence>
<organism evidence="9">
    <name type="scientific">viral metagenome</name>
    <dbReference type="NCBI Taxonomy" id="1070528"/>
    <lineage>
        <taxon>unclassified sequences</taxon>
        <taxon>metagenomes</taxon>
        <taxon>organismal metagenomes</taxon>
    </lineage>
</organism>
<accession>A0A6C0I1T4</accession>
<name>A0A6C0I1T4_9ZZZZ</name>
<evidence type="ECO:0000256" key="2">
    <source>
        <dbReference type="ARBA" id="ARBA00022679"/>
    </source>
</evidence>
<protein>
    <submittedName>
        <fullName evidence="9">Uncharacterized protein</fullName>
    </submittedName>
</protein>
<dbReference type="SUPFAM" id="SSF52374">
    <property type="entry name" value="Nucleotidylyl transferase"/>
    <property type="match status" value="1"/>
</dbReference>
<feature type="domain" description="APS kinase" evidence="6">
    <location>
        <begin position="361"/>
        <end position="513"/>
    </location>
</feature>
<feature type="domain" description="Sulphate adenylyltransferase catalytic" evidence="7">
    <location>
        <begin position="136"/>
        <end position="353"/>
    </location>
</feature>
<dbReference type="SUPFAM" id="SSF52540">
    <property type="entry name" value="P-loop containing nucleoside triphosphate hydrolases"/>
    <property type="match status" value="1"/>
</dbReference>
<dbReference type="Pfam" id="PF14306">
    <property type="entry name" value="PUA_2"/>
    <property type="match status" value="1"/>
</dbReference>
<feature type="domain" description="ATP-sulfurylase PUA-like" evidence="8">
    <location>
        <begin position="2"/>
        <end position="127"/>
    </location>
</feature>
<keyword evidence="5" id="KW-0067">ATP-binding</keyword>
<dbReference type="GO" id="GO:0004781">
    <property type="term" value="F:sulfate adenylyltransferase (ATP) activity"/>
    <property type="evidence" value="ECO:0007669"/>
    <property type="project" value="UniProtKB-EC"/>
</dbReference>
<dbReference type="GO" id="GO:0019379">
    <property type="term" value="P:sulfate assimilation, phosphoadenylyl sulfate reduction by phosphoadenylyl-sulfate reductase (thioredoxin)"/>
    <property type="evidence" value="ECO:0007669"/>
    <property type="project" value="TreeGrafter"/>
</dbReference>
<dbReference type="AlphaFoldDB" id="A0A6C0I1T4"/>
<dbReference type="SUPFAM" id="SSF88697">
    <property type="entry name" value="PUA domain-like"/>
    <property type="match status" value="1"/>
</dbReference>
<dbReference type="InterPro" id="IPR025980">
    <property type="entry name" value="ATP-Sase_PUA-like_dom"/>
</dbReference>
<dbReference type="GO" id="GO:0005737">
    <property type="term" value="C:cytoplasm"/>
    <property type="evidence" value="ECO:0007669"/>
    <property type="project" value="TreeGrafter"/>
</dbReference>
<evidence type="ECO:0000313" key="9">
    <source>
        <dbReference type="EMBL" id="QHT86749.1"/>
    </source>
</evidence>
<dbReference type="InterPro" id="IPR015947">
    <property type="entry name" value="PUA-like_sf"/>
</dbReference>
<dbReference type="CDD" id="cd02027">
    <property type="entry name" value="APSK"/>
    <property type="match status" value="1"/>
</dbReference>
<keyword evidence="4" id="KW-0547">Nucleotide-binding</keyword>
<dbReference type="CDD" id="cd00517">
    <property type="entry name" value="ATPS"/>
    <property type="match status" value="1"/>
</dbReference>